<comment type="caution">
    <text evidence="1">The sequence shown here is derived from an EMBL/GenBank/DDBJ whole genome shotgun (WGS) entry which is preliminary data.</text>
</comment>
<dbReference type="Pfam" id="PF13516">
    <property type="entry name" value="LRR_6"/>
    <property type="match status" value="2"/>
</dbReference>
<dbReference type="Proteomes" id="UP000693970">
    <property type="component" value="Unassembled WGS sequence"/>
</dbReference>
<dbReference type="OrthoDB" id="42132at2759"/>
<name>A0A9K3L490_9STRA</name>
<accession>A0A9K3L490</accession>
<organism evidence="1 2">
    <name type="scientific">Nitzschia inconspicua</name>
    <dbReference type="NCBI Taxonomy" id="303405"/>
    <lineage>
        <taxon>Eukaryota</taxon>
        <taxon>Sar</taxon>
        <taxon>Stramenopiles</taxon>
        <taxon>Ochrophyta</taxon>
        <taxon>Bacillariophyta</taxon>
        <taxon>Bacillariophyceae</taxon>
        <taxon>Bacillariophycidae</taxon>
        <taxon>Bacillariales</taxon>
        <taxon>Bacillariaceae</taxon>
        <taxon>Nitzschia</taxon>
    </lineage>
</organism>
<dbReference type="GO" id="GO:0005096">
    <property type="term" value="F:GTPase activator activity"/>
    <property type="evidence" value="ECO:0007669"/>
    <property type="project" value="InterPro"/>
</dbReference>
<dbReference type="SMART" id="SM00368">
    <property type="entry name" value="LRR_RI"/>
    <property type="match status" value="4"/>
</dbReference>
<dbReference type="GO" id="GO:0006913">
    <property type="term" value="P:nucleocytoplasmic transport"/>
    <property type="evidence" value="ECO:0007669"/>
    <property type="project" value="TreeGrafter"/>
</dbReference>
<dbReference type="AlphaFoldDB" id="A0A9K3L490"/>
<evidence type="ECO:0000313" key="2">
    <source>
        <dbReference type="Proteomes" id="UP000693970"/>
    </source>
</evidence>
<reference evidence="1" key="1">
    <citation type="journal article" date="2021" name="Sci. Rep.">
        <title>Diploid genomic architecture of Nitzschia inconspicua, an elite biomass production diatom.</title>
        <authorList>
            <person name="Oliver A."/>
            <person name="Podell S."/>
            <person name="Pinowska A."/>
            <person name="Traller J.C."/>
            <person name="Smith S.R."/>
            <person name="McClure R."/>
            <person name="Beliaev A."/>
            <person name="Bohutskyi P."/>
            <person name="Hill E.A."/>
            <person name="Rabines A."/>
            <person name="Zheng H."/>
            <person name="Allen L.Z."/>
            <person name="Kuo A."/>
            <person name="Grigoriev I.V."/>
            <person name="Allen A.E."/>
            <person name="Hazlebeck D."/>
            <person name="Allen E.E."/>
        </authorList>
    </citation>
    <scope>NUCLEOTIDE SEQUENCE</scope>
    <source>
        <strain evidence="1">Hildebrandi</strain>
    </source>
</reference>
<gene>
    <name evidence="1" type="ORF">IV203_003914</name>
</gene>
<sequence length="591" mass="66823">MTYLNIDNRSVNDGLQGLLERLRQEETRLSLTGLGLEDIELDETLLQALVDVLRLHHANTTTIKSATTLIKLSICNCQPNPFLEYLLEAAVGMDLFEEIEIQGASDESMLEEQHQRILSQQRNPEPIDEDFDNENEIDDDAIQDVPLFAIDALGFRIKFARRLRKLELINLLLTKDHVESLVFGIETNVQVGCQLTTLLLEGIIFVDNADETVQELCDGLANNKTLRIIEIQRCRLSDHHVSLIFGALSSHPTLTTLKLAENHCRHEGLKALDRLLTNADIGSVDDNNTKTMHCQLSVLDLSHQVVSSDSFATETLFQLDFLSTQLIHGPTFYYPSLETLNLSGNQLQDSDMESMVTLIQRFPSLIDLDLRFNDITTDGLQLFADISKQKMEGSYQHYCGLQTLRLTNNPLTRQASSILLELVKIYPRLSAVQSNVDSCVKLGGDALVAQRAMEHFMDINWAGRVLLMNQPNCDSDGDTRDRTVNDVSRRKKLPLGLWPNVLARLTKTGLYSINRQPSLHKRNANGLYHLIRHGPFFVEDIQELQFKKSMDKKFSTDDGYSHQTRGKRKRDAALGGYSSVTEFLFHDSKGR</sequence>
<dbReference type="GO" id="GO:0031267">
    <property type="term" value="F:small GTPase binding"/>
    <property type="evidence" value="ECO:0007669"/>
    <property type="project" value="TreeGrafter"/>
</dbReference>
<dbReference type="EMBL" id="JAGRRH010000016">
    <property type="protein sequence ID" value="KAG7354558.1"/>
    <property type="molecule type" value="Genomic_DNA"/>
</dbReference>
<dbReference type="PANTHER" id="PTHR24113">
    <property type="entry name" value="RAN GTPASE-ACTIVATING PROTEIN 1"/>
    <property type="match status" value="1"/>
</dbReference>
<dbReference type="PANTHER" id="PTHR24113:SF15">
    <property type="entry name" value="NACHT DOMAIN-CONTAINING PROTEIN"/>
    <property type="match status" value="1"/>
</dbReference>
<dbReference type="GO" id="GO:0005634">
    <property type="term" value="C:nucleus"/>
    <property type="evidence" value="ECO:0007669"/>
    <property type="project" value="TreeGrafter"/>
</dbReference>
<protein>
    <submittedName>
        <fullName evidence="1">Leucine rich repeat LRR-containing protein</fullName>
    </submittedName>
</protein>
<dbReference type="GO" id="GO:0048471">
    <property type="term" value="C:perinuclear region of cytoplasm"/>
    <property type="evidence" value="ECO:0007669"/>
    <property type="project" value="TreeGrafter"/>
</dbReference>
<dbReference type="InterPro" id="IPR027038">
    <property type="entry name" value="RanGap"/>
</dbReference>
<keyword evidence="2" id="KW-1185">Reference proteome</keyword>
<evidence type="ECO:0000313" key="1">
    <source>
        <dbReference type="EMBL" id="KAG7354558.1"/>
    </source>
</evidence>
<dbReference type="GO" id="GO:0005829">
    <property type="term" value="C:cytosol"/>
    <property type="evidence" value="ECO:0007669"/>
    <property type="project" value="TreeGrafter"/>
</dbReference>
<proteinExistence type="predicted"/>
<reference evidence="1" key="2">
    <citation type="submission" date="2021-04" db="EMBL/GenBank/DDBJ databases">
        <authorList>
            <person name="Podell S."/>
        </authorList>
    </citation>
    <scope>NUCLEOTIDE SEQUENCE</scope>
    <source>
        <strain evidence="1">Hildebrandi</strain>
    </source>
</reference>
<dbReference type="InterPro" id="IPR001611">
    <property type="entry name" value="Leu-rich_rpt"/>
</dbReference>